<reference evidence="1 2" key="1">
    <citation type="journal article" date="2013" name="PLoS ONE">
        <title>Genomic and secretomic analyses reveal unique features of the lignocellulolytic enzyme system of Penicillium decumbens.</title>
        <authorList>
            <person name="Liu G."/>
            <person name="Zhang L."/>
            <person name="Wei X."/>
            <person name="Zou G."/>
            <person name="Qin Y."/>
            <person name="Ma L."/>
            <person name="Li J."/>
            <person name="Zheng H."/>
            <person name="Wang S."/>
            <person name="Wang C."/>
            <person name="Xun L."/>
            <person name="Zhao G.-P."/>
            <person name="Zhou Z."/>
            <person name="Qu Y."/>
        </authorList>
    </citation>
    <scope>NUCLEOTIDE SEQUENCE [LARGE SCALE GENOMIC DNA]</scope>
    <source>
        <strain evidence="2">114-2 / CGMCC 5302</strain>
    </source>
</reference>
<dbReference type="AlphaFoldDB" id="S7ZAB1"/>
<name>S7ZAB1_PENO1</name>
<sequence>MTTLTFNKHNDHVRSTARALRKVPRGEFPGSSQFADNMGKAALVHEQLSKLGDRSSSPDITEISNSSAFSPYYQRRRIGWPWTVALVSQHIGQIYKNTCHVPAHAIAVVKSEVALSNSSRGIPTEMPVYDELLVNLVEPSWLEILANLYWRAARRVVMWDVFHGLACRKLVTRMALSVPIDLVERGVGKSSIVRGLLACFPLPYELLAQGFMADIPCQTCGMDYDIAWYDTLD</sequence>
<protein>
    <submittedName>
        <fullName evidence="1">Uncharacterized protein</fullName>
    </submittedName>
</protein>
<dbReference type="OrthoDB" id="5280830at2759"/>
<dbReference type="HOGENOM" id="CLU_1190252_0_0_1"/>
<keyword evidence="2" id="KW-1185">Reference proteome</keyword>
<dbReference type="EMBL" id="KB644409">
    <property type="protein sequence ID" value="EPS27154.1"/>
    <property type="molecule type" value="Genomic_DNA"/>
</dbReference>
<accession>S7ZAB1</accession>
<dbReference type="Proteomes" id="UP000019376">
    <property type="component" value="Unassembled WGS sequence"/>
</dbReference>
<gene>
    <name evidence="1" type="ORF">PDE_02097</name>
</gene>
<evidence type="ECO:0000313" key="1">
    <source>
        <dbReference type="EMBL" id="EPS27154.1"/>
    </source>
</evidence>
<evidence type="ECO:0000313" key="2">
    <source>
        <dbReference type="Proteomes" id="UP000019376"/>
    </source>
</evidence>
<proteinExistence type="predicted"/>
<organism evidence="1 2">
    <name type="scientific">Penicillium oxalicum (strain 114-2 / CGMCC 5302)</name>
    <name type="common">Penicillium decumbens</name>
    <dbReference type="NCBI Taxonomy" id="933388"/>
    <lineage>
        <taxon>Eukaryota</taxon>
        <taxon>Fungi</taxon>
        <taxon>Dikarya</taxon>
        <taxon>Ascomycota</taxon>
        <taxon>Pezizomycotina</taxon>
        <taxon>Eurotiomycetes</taxon>
        <taxon>Eurotiomycetidae</taxon>
        <taxon>Eurotiales</taxon>
        <taxon>Aspergillaceae</taxon>
        <taxon>Penicillium</taxon>
    </lineage>
</organism>